<evidence type="ECO:0000259" key="3">
    <source>
        <dbReference type="PROSITE" id="PS51253"/>
    </source>
</evidence>
<comment type="subcellular location">
    <subcellularLocation>
        <location evidence="1">Nucleus</location>
    </subcellularLocation>
</comment>
<name>A0A8X6TUP4_NEPPI</name>
<dbReference type="PROSITE" id="PS51253">
    <property type="entry name" value="HTH_CENPB"/>
    <property type="match status" value="1"/>
</dbReference>
<dbReference type="EMBL" id="BMAW01111585">
    <property type="protein sequence ID" value="GFT48688.1"/>
    <property type="molecule type" value="Genomic_DNA"/>
</dbReference>
<protein>
    <recommendedName>
        <fullName evidence="3">HTH CENPB-type domain-containing protein</fullName>
    </recommendedName>
</protein>
<evidence type="ECO:0000256" key="2">
    <source>
        <dbReference type="ARBA" id="ARBA00023125"/>
    </source>
</evidence>
<evidence type="ECO:0000256" key="1">
    <source>
        <dbReference type="ARBA" id="ARBA00004123"/>
    </source>
</evidence>
<dbReference type="Pfam" id="PF03221">
    <property type="entry name" value="HTH_Tnp_Tc5"/>
    <property type="match status" value="1"/>
</dbReference>
<sequence length="97" mass="11343">MKNKKNPVGVISSISAKYATRPLMQFPPETEKMEKTLSNWIHDRCERRNPLDVSIIKQKSNKIYKPHKELGESSVNPDFVASKDWFEKLKKKFFCNS</sequence>
<dbReference type="InterPro" id="IPR009057">
    <property type="entry name" value="Homeodomain-like_sf"/>
</dbReference>
<dbReference type="InterPro" id="IPR006600">
    <property type="entry name" value="HTH_CenpB_DNA-bd_dom"/>
</dbReference>
<reference evidence="4" key="1">
    <citation type="submission" date="2020-08" db="EMBL/GenBank/DDBJ databases">
        <title>Multicomponent nature underlies the extraordinary mechanical properties of spider dragline silk.</title>
        <authorList>
            <person name="Kono N."/>
            <person name="Nakamura H."/>
            <person name="Mori M."/>
            <person name="Yoshida Y."/>
            <person name="Ohtoshi R."/>
            <person name="Malay A.D."/>
            <person name="Moran D.A.P."/>
            <person name="Tomita M."/>
            <person name="Numata K."/>
            <person name="Arakawa K."/>
        </authorList>
    </citation>
    <scope>NUCLEOTIDE SEQUENCE</scope>
</reference>
<evidence type="ECO:0000313" key="4">
    <source>
        <dbReference type="EMBL" id="GFT48688.1"/>
    </source>
</evidence>
<dbReference type="GO" id="GO:0003677">
    <property type="term" value="F:DNA binding"/>
    <property type="evidence" value="ECO:0007669"/>
    <property type="project" value="UniProtKB-KW"/>
</dbReference>
<proteinExistence type="predicted"/>
<keyword evidence="5" id="KW-1185">Reference proteome</keyword>
<keyword evidence="2" id="KW-0238">DNA-binding</keyword>
<gene>
    <name evidence="4" type="ORF">NPIL_87111</name>
</gene>
<organism evidence="4 5">
    <name type="scientific">Nephila pilipes</name>
    <name type="common">Giant wood spider</name>
    <name type="synonym">Nephila maculata</name>
    <dbReference type="NCBI Taxonomy" id="299642"/>
    <lineage>
        <taxon>Eukaryota</taxon>
        <taxon>Metazoa</taxon>
        <taxon>Ecdysozoa</taxon>
        <taxon>Arthropoda</taxon>
        <taxon>Chelicerata</taxon>
        <taxon>Arachnida</taxon>
        <taxon>Araneae</taxon>
        <taxon>Araneomorphae</taxon>
        <taxon>Entelegynae</taxon>
        <taxon>Araneoidea</taxon>
        <taxon>Nephilidae</taxon>
        <taxon>Nephila</taxon>
    </lineage>
</organism>
<dbReference type="OrthoDB" id="7581030at2759"/>
<dbReference type="AlphaFoldDB" id="A0A8X6TUP4"/>
<evidence type="ECO:0000313" key="5">
    <source>
        <dbReference type="Proteomes" id="UP000887013"/>
    </source>
</evidence>
<accession>A0A8X6TUP4</accession>
<comment type="caution">
    <text evidence="4">The sequence shown here is derived from an EMBL/GenBank/DDBJ whole genome shotgun (WGS) entry which is preliminary data.</text>
</comment>
<dbReference type="Gene3D" id="1.10.10.60">
    <property type="entry name" value="Homeodomain-like"/>
    <property type="match status" value="1"/>
</dbReference>
<dbReference type="Proteomes" id="UP000887013">
    <property type="component" value="Unassembled WGS sequence"/>
</dbReference>
<feature type="domain" description="HTH CENPB-type" evidence="3">
    <location>
        <begin position="21"/>
        <end position="97"/>
    </location>
</feature>
<dbReference type="SUPFAM" id="SSF46689">
    <property type="entry name" value="Homeodomain-like"/>
    <property type="match status" value="1"/>
</dbReference>
<dbReference type="GO" id="GO:0005634">
    <property type="term" value="C:nucleus"/>
    <property type="evidence" value="ECO:0007669"/>
    <property type="project" value="UniProtKB-SubCell"/>
</dbReference>